<organism evidence="1 2">
    <name type="scientific">Arabis nemorensis</name>
    <dbReference type="NCBI Taxonomy" id="586526"/>
    <lineage>
        <taxon>Eukaryota</taxon>
        <taxon>Viridiplantae</taxon>
        <taxon>Streptophyta</taxon>
        <taxon>Embryophyta</taxon>
        <taxon>Tracheophyta</taxon>
        <taxon>Spermatophyta</taxon>
        <taxon>Magnoliopsida</taxon>
        <taxon>eudicotyledons</taxon>
        <taxon>Gunneridae</taxon>
        <taxon>Pentapetalae</taxon>
        <taxon>rosids</taxon>
        <taxon>malvids</taxon>
        <taxon>Brassicales</taxon>
        <taxon>Brassicaceae</taxon>
        <taxon>Arabideae</taxon>
        <taxon>Arabis</taxon>
    </lineage>
</organism>
<dbReference type="EMBL" id="CABITT030000006">
    <property type="protein sequence ID" value="VVB08597.1"/>
    <property type="molecule type" value="Genomic_DNA"/>
</dbReference>
<dbReference type="Proteomes" id="UP000489600">
    <property type="component" value="Unassembled WGS sequence"/>
</dbReference>
<accession>A0A565C4U3</accession>
<gene>
    <name evidence="1" type="ORF">ANE_LOCUS19041</name>
</gene>
<evidence type="ECO:0000313" key="1">
    <source>
        <dbReference type="EMBL" id="VVB08597.1"/>
    </source>
</evidence>
<sequence>METTTRMGILKSPLLVAHKRTCLDLRGLIGDTLPPIQDPIRQLIEEFPLAITIWENLQPPLLTQEKYGLNELPMARRKKTFNRERIRKGRIRLSAPALLHQGPRGSHTIPQVGEIRLDTLTHLGLAGQS</sequence>
<evidence type="ECO:0000313" key="2">
    <source>
        <dbReference type="Proteomes" id="UP000489600"/>
    </source>
</evidence>
<name>A0A565C4U3_9BRAS</name>
<comment type="caution">
    <text evidence="1">The sequence shown here is derived from an EMBL/GenBank/DDBJ whole genome shotgun (WGS) entry which is preliminary data.</text>
</comment>
<proteinExistence type="predicted"/>
<keyword evidence="2" id="KW-1185">Reference proteome</keyword>
<dbReference type="AlphaFoldDB" id="A0A565C4U3"/>
<reference evidence="1" key="1">
    <citation type="submission" date="2019-07" db="EMBL/GenBank/DDBJ databases">
        <authorList>
            <person name="Dittberner H."/>
        </authorList>
    </citation>
    <scope>NUCLEOTIDE SEQUENCE [LARGE SCALE GENOMIC DNA]</scope>
</reference>
<protein>
    <submittedName>
        <fullName evidence="1">Uncharacterized protein</fullName>
    </submittedName>
</protein>